<dbReference type="AlphaFoldDB" id="A0AAD9KNE8"/>
<accession>A0AAD9KNE8</accession>
<sequence length="126" mass="14052">MCTLYKLVINSQGDTILQQLCHVSCCSCCLPCIITYRCCFSASSPTSLILHLHNLLLVNHSLFSEITNRICHQRRCPVDIFLCSVDVLLSVHRRNALGQLVCMSSVSDSTNAQLLSRKARLLSRPS</sequence>
<evidence type="ECO:0000313" key="2">
    <source>
        <dbReference type="Proteomes" id="UP001209878"/>
    </source>
</evidence>
<reference evidence="1" key="1">
    <citation type="journal article" date="2023" name="Mol. Biol. Evol.">
        <title>Third-Generation Sequencing Reveals the Adaptive Role of the Epigenome in Three Deep-Sea Polychaetes.</title>
        <authorList>
            <person name="Perez M."/>
            <person name="Aroh O."/>
            <person name="Sun Y."/>
            <person name="Lan Y."/>
            <person name="Juniper S.K."/>
            <person name="Young C.R."/>
            <person name="Angers B."/>
            <person name="Qian P.Y."/>
        </authorList>
    </citation>
    <scope>NUCLEOTIDE SEQUENCE</scope>
    <source>
        <strain evidence="1">R07B-5</strain>
    </source>
</reference>
<proteinExistence type="predicted"/>
<dbReference type="EMBL" id="JAODUO010000796">
    <property type="protein sequence ID" value="KAK2174537.1"/>
    <property type="molecule type" value="Genomic_DNA"/>
</dbReference>
<keyword evidence="2" id="KW-1185">Reference proteome</keyword>
<organism evidence="1 2">
    <name type="scientific">Ridgeia piscesae</name>
    <name type="common">Tubeworm</name>
    <dbReference type="NCBI Taxonomy" id="27915"/>
    <lineage>
        <taxon>Eukaryota</taxon>
        <taxon>Metazoa</taxon>
        <taxon>Spiralia</taxon>
        <taxon>Lophotrochozoa</taxon>
        <taxon>Annelida</taxon>
        <taxon>Polychaeta</taxon>
        <taxon>Sedentaria</taxon>
        <taxon>Canalipalpata</taxon>
        <taxon>Sabellida</taxon>
        <taxon>Siboglinidae</taxon>
        <taxon>Ridgeia</taxon>
    </lineage>
</organism>
<protein>
    <submittedName>
        <fullName evidence="1">Uncharacterized protein</fullName>
    </submittedName>
</protein>
<dbReference type="Proteomes" id="UP001209878">
    <property type="component" value="Unassembled WGS sequence"/>
</dbReference>
<name>A0AAD9KNE8_RIDPI</name>
<gene>
    <name evidence="1" type="ORF">NP493_797g01052</name>
</gene>
<comment type="caution">
    <text evidence="1">The sequence shown here is derived from an EMBL/GenBank/DDBJ whole genome shotgun (WGS) entry which is preliminary data.</text>
</comment>
<evidence type="ECO:0000313" key="1">
    <source>
        <dbReference type="EMBL" id="KAK2174537.1"/>
    </source>
</evidence>